<keyword evidence="4" id="KW-1133">Transmembrane helix</keyword>
<dbReference type="Pfam" id="PF00005">
    <property type="entry name" value="ABC_tran"/>
    <property type="match status" value="1"/>
</dbReference>
<dbReference type="InterPro" id="IPR050352">
    <property type="entry name" value="ABCG_transporters"/>
</dbReference>
<comment type="caution">
    <text evidence="7">The sequence shown here is derived from an EMBL/GenBank/DDBJ whole genome shotgun (WGS) entry which is preliminary data.</text>
</comment>
<comment type="subcellular location">
    <subcellularLocation>
        <location evidence="1">Membrane</location>
        <topology evidence="1">Multi-pass membrane protein</topology>
    </subcellularLocation>
</comment>
<sequence>MTVLEFKNVGYSVKIGSGKKSSYKTILSNINGSIKSGELVAIIGSSGAGKTTLLNILSGRIIGGSVTGDILFDNKKRNRKTFKKDVAYVEQDDLLFPTLTAKETISYAADFRLDSNEYTPAQKADRVKDI</sequence>
<dbReference type="GO" id="GO:0016020">
    <property type="term" value="C:membrane"/>
    <property type="evidence" value="ECO:0007669"/>
    <property type="project" value="UniProtKB-SubCell"/>
</dbReference>
<dbReference type="STRING" id="133412.A0A1R1XEZ3"/>
<dbReference type="PANTHER" id="PTHR48041:SF139">
    <property type="entry name" value="PROTEIN SCARLET"/>
    <property type="match status" value="1"/>
</dbReference>
<accession>A0A1R1XEZ3</accession>
<proteinExistence type="predicted"/>
<dbReference type="InterPro" id="IPR003439">
    <property type="entry name" value="ABC_transporter-like_ATP-bd"/>
</dbReference>
<keyword evidence="5" id="KW-0472">Membrane</keyword>
<dbReference type="PANTHER" id="PTHR48041">
    <property type="entry name" value="ABC TRANSPORTER G FAMILY MEMBER 28"/>
    <property type="match status" value="1"/>
</dbReference>
<organism evidence="7 8">
    <name type="scientific">Smittium culicis</name>
    <dbReference type="NCBI Taxonomy" id="133412"/>
    <lineage>
        <taxon>Eukaryota</taxon>
        <taxon>Fungi</taxon>
        <taxon>Fungi incertae sedis</taxon>
        <taxon>Zoopagomycota</taxon>
        <taxon>Kickxellomycotina</taxon>
        <taxon>Harpellomycetes</taxon>
        <taxon>Harpellales</taxon>
        <taxon>Legeriomycetaceae</taxon>
        <taxon>Smittium</taxon>
    </lineage>
</organism>
<evidence type="ECO:0000313" key="8">
    <source>
        <dbReference type="Proteomes" id="UP000187283"/>
    </source>
</evidence>
<evidence type="ECO:0000256" key="3">
    <source>
        <dbReference type="ARBA" id="ARBA00022692"/>
    </source>
</evidence>
<evidence type="ECO:0000256" key="1">
    <source>
        <dbReference type="ARBA" id="ARBA00004141"/>
    </source>
</evidence>
<evidence type="ECO:0000259" key="6">
    <source>
        <dbReference type="Pfam" id="PF00005"/>
    </source>
</evidence>
<evidence type="ECO:0000256" key="5">
    <source>
        <dbReference type="ARBA" id="ARBA00023136"/>
    </source>
</evidence>
<dbReference type="GO" id="GO:0042626">
    <property type="term" value="F:ATPase-coupled transmembrane transporter activity"/>
    <property type="evidence" value="ECO:0007669"/>
    <property type="project" value="TreeGrafter"/>
</dbReference>
<dbReference type="Gene3D" id="3.40.50.300">
    <property type="entry name" value="P-loop containing nucleotide triphosphate hydrolases"/>
    <property type="match status" value="1"/>
</dbReference>
<dbReference type="AlphaFoldDB" id="A0A1R1XEZ3"/>
<feature type="non-terminal residue" evidence="7">
    <location>
        <position position="130"/>
    </location>
</feature>
<gene>
    <name evidence="7" type="ORF">AYI70_g8675</name>
</gene>
<dbReference type="EMBL" id="LSSN01003602">
    <property type="protein sequence ID" value="OMJ13163.1"/>
    <property type="molecule type" value="Genomic_DNA"/>
</dbReference>
<keyword evidence="3" id="KW-0812">Transmembrane</keyword>
<dbReference type="Proteomes" id="UP000187283">
    <property type="component" value="Unassembled WGS sequence"/>
</dbReference>
<dbReference type="SUPFAM" id="SSF52540">
    <property type="entry name" value="P-loop containing nucleoside triphosphate hydrolases"/>
    <property type="match status" value="1"/>
</dbReference>
<keyword evidence="8" id="KW-1185">Reference proteome</keyword>
<evidence type="ECO:0000313" key="7">
    <source>
        <dbReference type="EMBL" id="OMJ13163.1"/>
    </source>
</evidence>
<evidence type="ECO:0000256" key="4">
    <source>
        <dbReference type="ARBA" id="ARBA00022989"/>
    </source>
</evidence>
<evidence type="ECO:0000256" key="2">
    <source>
        <dbReference type="ARBA" id="ARBA00022448"/>
    </source>
</evidence>
<dbReference type="GO" id="GO:0016887">
    <property type="term" value="F:ATP hydrolysis activity"/>
    <property type="evidence" value="ECO:0007669"/>
    <property type="project" value="InterPro"/>
</dbReference>
<reference evidence="7 8" key="1">
    <citation type="submission" date="2017-01" db="EMBL/GenBank/DDBJ databases">
        <authorList>
            <person name="Mah S.A."/>
            <person name="Swanson W.J."/>
            <person name="Moy G.W."/>
            <person name="Vacquier V.D."/>
        </authorList>
    </citation>
    <scope>NUCLEOTIDE SEQUENCE [LARGE SCALE GENOMIC DNA]</scope>
    <source>
        <strain evidence="7 8">GSMNP</strain>
    </source>
</reference>
<dbReference type="OrthoDB" id="66620at2759"/>
<keyword evidence="2" id="KW-0813">Transport</keyword>
<dbReference type="InterPro" id="IPR027417">
    <property type="entry name" value="P-loop_NTPase"/>
</dbReference>
<name>A0A1R1XEZ3_9FUNG</name>
<feature type="domain" description="ABC transporter" evidence="6">
    <location>
        <begin position="27"/>
        <end position="119"/>
    </location>
</feature>
<dbReference type="GO" id="GO:0005524">
    <property type="term" value="F:ATP binding"/>
    <property type="evidence" value="ECO:0007669"/>
    <property type="project" value="InterPro"/>
</dbReference>
<protein>
    <submittedName>
        <fullName evidence="7">ABC transporter G family member 22</fullName>
    </submittedName>
</protein>